<proteinExistence type="predicted"/>
<dbReference type="Gene3D" id="1.10.443.10">
    <property type="entry name" value="Intergrase catalytic core"/>
    <property type="match status" value="1"/>
</dbReference>
<dbReference type="InterPro" id="IPR011010">
    <property type="entry name" value="DNA_brk_join_enz"/>
</dbReference>
<gene>
    <name evidence="2" type="ORF">Mam01_30640</name>
</gene>
<keyword evidence="1" id="KW-0233">DNA recombination</keyword>
<dbReference type="Proteomes" id="UP000651728">
    <property type="component" value="Unassembled WGS sequence"/>
</dbReference>
<reference evidence="2 3" key="1">
    <citation type="submission" date="2021-01" db="EMBL/GenBank/DDBJ databases">
        <title>Whole genome shotgun sequence of Microbispora amethystogenes NBRC 101907.</title>
        <authorList>
            <person name="Komaki H."/>
            <person name="Tamura T."/>
        </authorList>
    </citation>
    <scope>NUCLEOTIDE SEQUENCE [LARGE SCALE GENOMIC DNA]</scope>
    <source>
        <strain evidence="2 3">NBRC 101907</strain>
    </source>
</reference>
<keyword evidence="3" id="KW-1185">Reference proteome</keyword>
<dbReference type="SUPFAM" id="SSF56349">
    <property type="entry name" value="DNA breaking-rejoining enzymes"/>
    <property type="match status" value="1"/>
</dbReference>
<dbReference type="InterPro" id="IPR013762">
    <property type="entry name" value="Integrase-like_cat_sf"/>
</dbReference>
<dbReference type="EMBL" id="BOOB01000019">
    <property type="protein sequence ID" value="GIH32900.1"/>
    <property type="molecule type" value="Genomic_DNA"/>
</dbReference>
<evidence type="ECO:0000256" key="1">
    <source>
        <dbReference type="ARBA" id="ARBA00023172"/>
    </source>
</evidence>
<protein>
    <submittedName>
        <fullName evidence="2">Uncharacterized protein</fullName>
    </submittedName>
</protein>
<organism evidence="2 3">
    <name type="scientific">Microbispora amethystogenes</name>
    <dbReference type="NCBI Taxonomy" id="1427754"/>
    <lineage>
        <taxon>Bacteria</taxon>
        <taxon>Bacillati</taxon>
        <taxon>Actinomycetota</taxon>
        <taxon>Actinomycetes</taxon>
        <taxon>Streptosporangiales</taxon>
        <taxon>Streptosporangiaceae</taxon>
        <taxon>Microbispora</taxon>
    </lineage>
</organism>
<comment type="caution">
    <text evidence="2">The sequence shown here is derived from an EMBL/GenBank/DDBJ whole genome shotgun (WGS) entry which is preliminary data.</text>
</comment>
<name>A0ABQ4FDJ5_9ACTN</name>
<accession>A0ABQ4FDJ5</accession>
<evidence type="ECO:0000313" key="2">
    <source>
        <dbReference type="EMBL" id="GIH32900.1"/>
    </source>
</evidence>
<sequence length="106" mass="11916">MPPKSAASRRVIALDSETVRLLRRYEQAQRRHLGDAWLESGPIFARPDGSPLRPDYLSVRFREWVHASGLPPIRYTTCAMAPQVLPWPQGRICGWCRARSGTAASS</sequence>
<evidence type="ECO:0000313" key="3">
    <source>
        <dbReference type="Proteomes" id="UP000651728"/>
    </source>
</evidence>